<evidence type="ECO:0000256" key="4">
    <source>
        <dbReference type="ARBA" id="ARBA00022519"/>
    </source>
</evidence>
<name>A0A1G9IWH6_9GAMM</name>
<keyword evidence="4" id="KW-0997">Cell inner membrane</keyword>
<evidence type="ECO:0000313" key="10">
    <source>
        <dbReference type="EMBL" id="SDL29567.1"/>
    </source>
</evidence>
<evidence type="ECO:0000256" key="5">
    <source>
        <dbReference type="ARBA" id="ARBA00022692"/>
    </source>
</evidence>
<keyword evidence="5 9" id="KW-0812">Transmembrane</keyword>
<feature type="transmembrane region" description="Helical" evidence="9">
    <location>
        <begin position="298"/>
        <end position="318"/>
    </location>
</feature>
<dbReference type="Proteomes" id="UP000199107">
    <property type="component" value="Unassembled WGS sequence"/>
</dbReference>
<evidence type="ECO:0000256" key="9">
    <source>
        <dbReference type="SAM" id="Phobius"/>
    </source>
</evidence>
<accession>A0A1G9IWH6</accession>
<dbReference type="STRING" id="48727.SAMN05192555_103301"/>
<dbReference type="InterPro" id="IPR007272">
    <property type="entry name" value="Sulf_transp_TsuA/YedE"/>
</dbReference>
<reference evidence="11" key="1">
    <citation type="submission" date="2016-10" db="EMBL/GenBank/DDBJ databases">
        <authorList>
            <person name="Varghese N."/>
            <person name="Submissions S."/>
        </authorList>
    </citation>
    <scope>NUCLEOTIDE SEQUENCE [LARGE SCALE GENOMIC DNA]</scope>
    <source>
        <strain evidence="11">AAP</strain>
    </source>
</reference>
<dbReference type="EMBL" id="FNGH01000003">
    <property type="protein sequence ID" value="SDL29567.1"/>
    <property type="molecule type" value="Genomic_DNA"/>
</dbReference>
<evidence type="ECO:0000256" key="8">
    <source>
        <dbReference type="ARBA" id="ARBA00035655"/>
    </source>
</evidence>
<feature type="transmembrane region" description="Helical" evidence="9">
    <location>
        <begin position="163"/>
        <end position="191"/>
    </location>
</feature>
<feature type="transmembrane region" description="Helical" evidence="9">
    <location>
        <begin position="257"/>
        <end position="277"/>
    </location>
</feature>
<comment type="subcellular location">
    <subcellularLocation>
        <location evidence="1">Cell inner membrane</location>
        <topology evidence="1">Multi-pass membrane protein</topology>
    </subcellularLocation>
</comment>
<evidence type="ECO:0000313" key="11">
    <source>
        <dbReference type="Proteomes" id="UP000199107"/>
    </source>
</evidence>
<dbReference type="AlphaFoldDB" id="A0A1G9IWH6"/>
<feature type="transmembrane region" description="Helical" evidence="9">
    <location>
        <begin position="203"/>
        <end position="225"/>
    </location>
</feature>
<dbReference type="OrthoDB" id="9794165at2"/>
<evidence type="ECO:0000256" key="1">
    <source>
        <dbReference type="ARBA" id="ARBA00004429"/>
    </source>
</evidence>
<protein>
    <submittedName>
        <fullName evidence="10">Uncharacterized protein</fullName>
    </submittedName>
</protein>
<feature type="transmembrane region" description="Helical" evidence="9">
    <location>
        <begin position="122"/>
        <end position="143"/>
    </location>
</feature>
<keyword evidence="7 9" id="KW-0472">Membrane</keyword>
<comment type="similarity">
    <text evidence="8">Belongs to the TsuA/YedE (TC 9.B.102) family.</text>
</comment>
<dbReference type="GO" id="GO:0005886">
    <property type="term" value="C:plasma membrane"/>
    <property type="evidence" value="ECO:0007669"/>
    <property type="project" value="UniProtKB-SubCell"/>
</dbReference>
<organism evidence="10 11">
    <name type="scientific">Franzmannia pantelleriensis</name>
    <dbReference type="NCBI Taxonomy" id="48727"/>
    <lineage>
        <taxon>Bacteria</taxon>
        <taxon>Pseudomonadati</taxon>
        <taxon>Pseudomonadota</taxon>
        <taxon>Gammaproteobacteria</taxon>
        <taxon>Oceanospirillales</taxon>
        <taxon>Halomonadaceae</taxon>
        <taxon>Franzmannia</taxon>
    </lineage>
</organism>
<keyword evidence="2" id="KW-0813">Transport</keyword>
<feature type="transmembrane region" description="Helical" evidence="9">
    <location>
        <begin position="6"/>
        <end position="30"/>
    </location>
</feature>
<gene>
    <name evidence="10" type="ORF">SAMN05192555_103301</name>
</gene>
<evidence type="ECO:0000256" key="2">
    <source>
        <dbReference type="ARBA" id="ARBA00022448"/>
    </source>
</evidence>
<sequence>MTHTAVVAWSGLLLGLLFGVAGRLSGFCLMRGLANAWAADPSQRDQRKLRAFALAMVVALLGSQVLVSLTPLSLNDALYRTASLSWLLVPLGGALFGYGMVMANGCGARSLVLLGSGNLRSFVVLVCLGIAAYMTLSGVLAPLRVWLEGATTLTLPARDLPGWLMQAGLGATLARWLPSLLLAGGLLTWALSSATFRASPRDWLGGLVIGALIPSGWYATGVLGFDDFEPVRLASLTFIAPIGESLQYLMLSTGTRLGFGVTVVAGVLAGSLITSLASRGFTWQGFPDHTRILRSMGGGALMGIGGVLALGCSIGQGLSGVSTLALTSFVAVAGIAGGAGLGIRGPLALSKV</sequence>
<keyword evidence="11" id="KW-1185">Reference proteome</keyword>
<dbReference type="RefSeq" id="WP_089657562.1">
    <property type="nucleotide sequence ID" value="NZ_FNGH01000003.1"/>
</dbReference>
<dbReference type="PANTHER" id="PTHR30574">
    <property type="entry name" value="INNER MEMBRANE PROTEIN YEDE"/>
    <property type="match status" value="1"/>
</dbReference>
<proteinExistence type="inferred from homology"/>
<feature type="transmembrane region" description="Helical" evidence="9">
    <location>
        <begin position="324"/>
        <end position="343"/>
    </location>
</feature>
<keyword evidence="6 9" id="KW-1133">Transmembrane helix</keyword>
<evidence type="ECO:0000256" key="3">
    <source>
        <dbReference type="ARBA" id="ARBA00022475"/>
    </source>
</evidence>
<feature type="transmembrane region" description="Helical" evidence="9">
    <location>
        <begin position="51"/>
        <end position="72"/>
    </location>
</feature>
<feature type="transmembrane region" description="Helical" evidence="9">
    <location>
        <begin position="84"/>
        <end position="101"/>
    </location>
</feature>
<dbReference type="Pfam" id="PF04143">
    <property type="entry name" value="Sulf_transp"/>
    <property type="match status" value="1"/>
</dbReference>
<keyword evidence="3" id="KW-1003">Cell membrane</keyword>
<evidence type="ECO:0000256" key="6">
    <source>
        <dbReference type="ARBA" id="ARBA00022989"/>
    </source>
</evidence>
<evidence type="ECO:0000256" key="7">
    <source>
        <dbReference type="ARBA" id="ARBA00023136"/>
    </source>
</evidence>
<dbReference type="PANTHER" id="PTHR30574:SF1">
    <property type="entry name" value="SULPHUR TRANSPORT DOMAIN-CONTAINING PROTEIN"/>
    <property type="match status" value="1"/>
</dbReference>